<accession>A0ABD3NID1</accession>
<protein>
    <submittedName>
        <fullName evidence="1">Uncharacterized protein</fullName>
    </submittedName>
</protein>
<name>A0ABD3NID1_9STRA</name>
<gene>
    <name evidence="1" type="ORF">ACHAWO_010173</name>
</gene>
<dbReference type="EMBL" id="JALLPJ020001137">
    <property type="protein sequence ID" value="KAL3775749.1"/>
    <property type="molecule type" value="Genomic_DNA"/>
</dbReference>
<organism evidence="1 2">
    <name type="scientific">Cyclotella atomus</name>
    <dbReference type="NCBI Taxonomy" id="382360"/>
    <lineage>
        <taxon>Eukaryota</taxon>
        <taxon>Sar</taxon>
        <taxon>Stramenopiles</taxon>
        <taxon>Ochrophyta</taxon>
        <taxon>Bacillariophyta</taxon>
        <taxon>Coscinodiscophyceae</taxon>
        <taxon>Thalassiosirophycidae</taxon>
        <taxon>Stephanodiscales</taxon>
        <taxon>Stephanodiscaceae</taxon>
        <taxon>Cyclotella</taxon>
    </lineage>
</organism>
<evidence type="ECO:0000313" key="2">
    <source>
        <dbReference type="Proteomes" id="UP001530400"/>
    </source>
</evidence>
<dbReference type="Gene3D" id="3.40.30.10">
    <property type="entry name" value="Glutaredoxin"/>
    <property type="match status" value="1"/>
</dbReference>
<keyword evidence="2" id="KW-1185">Reference proteome</keyword>
<evidence type="ECO:0000313" key="1">
    <source>
        <dbReference type="EMBL" id="KAL3775749.1"/>
    </source>
</evidence>
<proteinExistence type="predicted"/>
<sequence length="52" mass="5884">MDRGITGNFEVIVVTKSDEKVIHSKRKGMGRAESSRERQLIVDQIREALEAV</sequence>
<comment type="caution">
    <text evidence="1">The sequence shown here is derived from an EMBL/GenBank/DDBJ whole genome shotgun (WGS) entry which is preliminary data.</text>
</comment>
<dbReference type="Proteomes" id="UP001530400">
    <property type="component" value="Unassembled WGS sequence"/>
</dbReference>
<reference evidence="1 2" key="1">
    <citation type="submission" date="2024-10" db="EMBL/GenBank/DDBJ databases">
        <title>Updated reference genomes for cyclostephanoid diatoms.</title>
        <authorList>
            <person name="Roberts W.R."/>
            <person name="Alverson A.J."/>
        </authorList>
    </citation>
    <scope>NUCLEOTIDE SEQUENCE [LARGE SCALE GENOMIC DNA]</scope>
    <source>
        <strain evidence="1 2">AJA010-31</strain>
    </source>
</reference>
<dbReference type="AlphaFoldDB" id="A0ABD3NID1"/>